<dbReference type="OrthoDB" id="9800824at2"/>
<dbReference type="PANTHER" id="PTHR40255">
    <property type="entry name" value="UPF0093 MEMBRANE PROTEIN SLR1790"/>
    <property type="match status" value="1"/>
</dbReference>
<dbReference type="GO" id="GO:0046872">
    <property type="term" value="F:metal ion binding"/>
    <property type="evidence" value="ECO:0007669"/>
    <property type="project" value="UniProtKB-UniRule"/>
</dbReference>
<dbReference type="STRING" id="290398.Csal_3301"/>
<dbReference type="UniPathway" id="UPA00251">
    <property type="reaction ID" value="UER00324"/>
</dbReference>
<keyword evidence="6 14" id="KW-0349">Heme</keyword>
<evidence type="ECO:0000313" key="17">
    <source>
        <dbReference type="Proteomes" id="UP000000239"/>
    </source>
</evidence>
<proteinExistence type="inferred from homology"/>
<dbReference type="HAMAP" id="MF_02239">
    <property type="entry name" value="HemJ"/>
    <property type="match status" value="1"/>
</dbReference>
<dbReference type="EMBL" id="CP000285">
    <property type="protein sequence ID" value="ABE60645.1"/>
    <property type="molecule type" value="Genomic_DNA"/>
</dbReference>
<sequence length="143" mass="16511">MYQWILSLHLIAVVTWFAALFYLPRLFAYHADARDRGETQVMAYFLNMERRLYKGIMLPSMIVAVVFGGLLLYLVPGFMDDEWFYAKLLLVAGLIGYHHVCLAYLKQFAAERCHKSATFFRAFNGIPTLLLVVIILLVVLKPF</sequence>
<dbReference type="EC" id="1.3.99.-" evidence="14 15"/>
<comment type="pathway">
    <text evidence="2 14 15">Porphyrin-containing compound metabolism; protoporphyrin-IX biosynthesis; protoporphyrin-IX from protoporphyrinogen-IX: step 1/1.</text>
</comment>
<evidence type="ECO:0000256" key="5">
    <source>
        <dbReference type="ARBA" id="ARBA00022475"/>
    </source>
</evidence>
<keyword evidence="5 14" id="KW-1003">Cell membrane</keyword>
<evidence type="ECO:0000256" key="14">
    <source>
        <dbReference type="HAMAP-Rule" id="MF_02239"/>
    </source>
</evidence>
<keyword evidence="10 14" id="KW-0560">Oxidoreductase</keyword>
<accession>Q1QSB3</accession>
<evidence type="ECO:0000256" key="2">
    <source>
        <dbReference type="ARBA" id="ARBA00005073"/>
    </source>
</evidence>
<dbReference type="HOGENOM" id="CLU_125006_0_1_6"/>
<dbReference type="Pfam" id="PF03653">
    <property type="entry name" value="UPF0093"/>
    <property type="match status" value="1"/>
</dbReference>
<feature type="transmembrane region" description="Helical" evidence="14">
    <location>
        <begin position="6"/>
        <end position="24"/>
    </location>
</feature>
<dbReference type="GO" id="GO:0070818">
    <property type="term" value="F:protoporphyrinogen oxidase activity"/>
    <property type="evidence" value="ECO:0007669"/>
    <property type="project" value="UniProtKB-UniRule"/>
</dbReference>
<dbReference type="AlphaFoldDB" id="Q1QSB3"/>
<evidence type="ECO:0000256" key="15">
    <source>
        <dbReference type="PIRNR" id="PIRNR004638"/>
    </source>
</evidence>
<evidence type="ECO:0000256" key="11">
    <source>
        <dbReference type="ARBA" id="ARBA00023004"/>
    </source>
</evidence>
<organism evidence="16 17">
    <name type="scientific">Chromohalobacter israelensis (strain ATCC BAA-138 / DSM 3043 / CIP 106854 / NCIMB 13768 / 1H11)</name>
    <name type="common">Chromohalobacter salexigens</name>
    <dbReference type="NCBI Taxonomy" id="290398"/>
    <lineage>
        <taxon>Bacteria</taxon>
        <taxon>Pseudomonadati</taxon>
        <taxon>Pseudomonadota</taxon>
        <taxon>Gammaproteobacteria</taxon>
        <taxon>Oceanospirillales</taxon>
        <taxon>Halomonadaceae</taxon>
        <taxon>Chromohalobacter</taxon>
    </lineage>
</organism>
<feature type="transmembrane region" description="Helical" evidence="14">
    <location>
        <begin position="117"/>
        <end position="140"/>
    </location>
</feature>
<dbReference type="Proteomes" id="UP000000239">
    <property type="component" value="Chromosome"/>
</dbReference>
<feature type="binding site" description="axial binding residue" evidence="14">
    <location>
        <position position="87"/>
    </location>
    <ligand>
        <name>heme</name>
        <dbReference type="ChEBI" id="CHEBI:30413"/>
    </ligand>
    <ligandPart>
        <name>Fe</name>
        <dbReference type="ChEBI" id="CHEBI:18248"/>
    </ligandPart>
</feature>
<name>Q1QSB3_CHRI1</name>
<comment type="subunit">
    <text evidence="14">Homodimer.</text>
</comment>
<comment type="cofactor">
    <cofactor evidence="14 15">
        <name>heme b</name>
        <dbReference type="ChEBI" id="CHEBI:60344"/>
    </cofactor>
    <text evidence="14 15">Binds 1 heme b (iron(II)-protoporphyrin IX) group per subunit.</text>
</comment>
<evidence type="ECO:0000256" key="13">
    <source>
        <dbReference type="ARBA" id="ARBA00048390"/>
    </source>
</evidence>
<keyword evidence="8 14" id="KW-0479">Metal-binding</keyword>
<evidence type="ECO:0000313" key="16">
    <source>
        <dbReference type="EMBL" id="ABE60645.1"/>
    </source>
</evidence>
<dbReference type="GO" id="GO:0006782">
    <property type="term" value="P:protoporphyrinogen IX biosynthetic process"/>
    <property type="evidence" value="ECO:0007669"/>
    <property type="project" value="UniProtKB-UniRule"/>
</dbReference>
<dbReference type="NCBIfam" id="TIGR00701">
    <property type="entry name" value="protoporphyrinogen oxidase HemJ"/>
    <property type="match status" value="1"/>
</dbReference>
<comment type="similarity">
    <text evidence="3 14 15">Belongs to the HemJ family.</text>
</comment>
<dbReference type="RefSeq" id="WP_011508591.1">
    <property type="nucleotide sequence ID" value="NC_007963.1"/>
</dbReference>
<reference evidence="16 17" key="1">
    <citation type="journal article" date="2011" name="Stand. Genomic Sci.">
        <title>Complete genome sequence of the halophilic and highly halotolerant Chromohalobacter salexigens type strain (1H11(T)).</title>
        <authorList>
            <person name="Copeland A."/>
            <person name="O'Connor K."/>
            <person name="Lucas S."/>
            <person name="Lapidus A."/>
            <person name="Berry K.W."/>
            <person name="Detter J.C."/>
            <person name="Del Rio T.G."/>
            <person name="Hammon N."/>
            <person name="Dalin E."/>
            <person name="Tice H."/>
            <person name="Pitluck S."/>
            <person name="Bruce D."/>
            <person name="Goodwin L."/>
            <person name="Han C."/>
            <person name="Tapia R."/>
            <person name="Saunders E."/>
            <person name="Schmutz J."/>
            <person name="Brettin T."/>
            <person name="Larimer F."/>
            <person name="Land M."/>
            <person name="Hauser L."/>
            <person name="Vargas C."/>
            <person name="Nieto J.J."/>
            <person name="Kyrpides N.C."/>
            <person name="Ivanova N."/>
            <person name="Goker M."/>
            <person name="Klenk H.P."/>
            <person name="Csonka L.N."/>
            <person name="Woyke T."/>
        </authorList>
    </citation>
    <scope>NUCLEOTIDE SEQUENCE [LARGE SCALE GENOMIC DNA]</scope>
    <source>
        <strain evidence="17">ATCC BAA-138 / DSM 3043 / CIP 106854 / NCIMB 13768 / 1H11</strain>
    </source>
</reference>
<feature type="transmembrane region" description="Helical" evidence="14">
    <location>
        <begin position="56"/>
        <end position="78"/>
    </location>
</feature>
<keyword evidence="9 14" id="KW-1133">Transmembrane helix</keyword>
<comment type="function">
    <text evidence="14 15">Catalyzes the oxidation of protoporphyrinogen IX to protoporphyrin IX.</text>
</comment>
<gene>
    <name evidence="16" type="ordered locus">Csal_3301</name>
</gene>
<protein>
    <recommendedName>
        <fullName evidence="4 14">Protoporphyrinogen IX oxidase</fullName>
        <shortName evidence="14">PPO</shortName>
        <ecNumber evidence="14 15">1.3.99.-</ecNumber>
    </recommendedName>
</protein>
<dbReference type="GeneID" id="95335992"/>
<evidence type="ECO:0000256" key="3">
    <source>
        <dbReference type="ARBA" id="ARBA00006501"/>
    </source>
</evidence>
<evidence type="ECO:0000256" key="7">
    <source>
        <dbReference type="ARBA" id="ARBA00022692"/>
    </source>
</evidence>
<dbReference type="KEGG" id="csa:Csal_3301"/>
<evidence type="ECO:0000256" key="6">
    <source>
        <dbReference type="ARBA" id="ARBA00022617"/>
    </source>
</evidence>
<dbReference type="PANTHER" id="PTHR40255:SF1">
    <property type="entry name" value="PROTOPORPHYRINOGEN IX OXIDASE"/>
    <property type="match status" value="1"/>
</dbReference>
<keyword evidence="17" id="KW-1185">Reference proteome</keyword>
<evidence type="ECO:0000256" key="12">
    <source>
        <dbReference type="ARBA" id="ARBA00023136"/>
    </source>
</evidence>
<comment type="subcellular location">
    <subcellularLocation>
        <location evidence="1 14">Cell membrane</location>
        <topology evidence="1 14">Multi-pass membrane protein</topology>
    </subcellularLocation>
</comment>
<evidence type="ECO:0000256" key="1">
    <source>
        <dbReference type="ARBA" id="ARBA00004651"/>
    </source>
</evidence>
<dbReference type="eggNOG" id="COG1981">
    <property type="taxonomic scope" value="Bacteria"/>
</dbReference>
<dbReference type="PIRSF" id="PIRSF004638">
    <property type="entry name" value="UCP004638"/>
    <property type="match status" value="1"/>
</dbReference>
<keyword evidence="11 14" id="KW-0408">Iron</keyword>
<dbReference type="GO" id="GO:0005886">
    <property type="term" value="C:plasma membrane"/>
    <property type="evidence" value="ECO:0007669"/>
    <property type="project" value="UniProtKB-SubCell"/>
</dbReference>
<evidence type="ECO:0000256" key="4">
    <source>
        <dbReference type="ARBA" id="ARBA00017504"/>
    </source>
</evidence>
<evidence type="ECO:0000256" key="10">
    <source>
        <dbReference type="ARBA" id="ARBA00023002"/>
    </source>
</evidence>
<keyword evidence="7 14" id="KW-0812">Transmembrane</keyword>
<feature type="binding site" description="axial binding residue" evidence="14">
    <location>
        <position position="9"/>
    </location>
    <ligand>
        <name>heme</name>
        <dbReference type="ChEBI" id="CHEBI:30413"/>
    </ligand>
    <ligandPart>
        <name>Fe</name>
        <dbReference type="ChEBI" id="CHEBI:18248"/>
    </ligandPart>
</feature>
<evidence type="ECO:0000256" key="8">
    <source>
        <dbReference type="ARBA" id="ARBA00022723"/>
    </source>
</evidence>
<feature type="transmembrane region" description="Helical" evidence="14">
    <location>
        <begin position="84"/>
        <end position="105"/>
    </location>
</feature>
<evidence type="ECO:0000256" key="9">
    <source>
        <dbReference type="ARBA" id="ARBA00022989"/>
    </source>
</evidence>
<dbReference type="InterPro" id="IPR005265">
    <property type="entry name" value="HemJ-like"/>
</dbReference>
<comment type="catalytic activity">
    <reaction evidence="13 14 15">
        <text>protoporphyrinogen IX + 3 A = protoporphyrin IX + 3 AH2</text>
        <dbReference type="Rhea" id="RHEA:62000"/>
        <dbReference type="ChEBI" id="CHEBI:13193"/>
        <dbReference type="ChEBI" id="CHEBI:17499"/>
        <dbReference type="ChEBI" id="CHEBI:57306"/>
        <dbReference type="ChEBI" id="CHEBI:57307"/>
    </reaction>
</comment>
<keyword evidence="12 14" id="KW-0472">Membrane</keyword>